<feature type="region of interest" description="Disordered" evidence="1">
    <location>
        <begin position="27"/>
        <end position="55"/>
    </location>
</feature>
<evidence type="ECO:0000256" key="1">
    <source>
        <dbReference type="SAM" id="MobiDB-lite"/>
    </source>
</evidence>
<evidence type="ECO:0000259" key="2">
    <source>
        <dbReference type="Pfam" id="PF13018"/>
    </source>
</evidence>
<sequence length="380" mass="40707">MNPQTHRLIFNPHRGCLMAVAESARSCGKGRQAAQGRRGKHRAHRRGTGTDPATTQKRLGDAAKQILLGDGFYEQRLITEQIGQLTGRRFLSGFENDETQYRALMSAGVSFAKEWNLRPGVALSAEQMARLTTDIVWLVAQEVRLPNGSVQQALVPQVYARVRDGDLAPSGALIAGRNLQLAAAGQLVNEGAITGTATQISNLSVGAVNQGAAGANGVTAAVGAGSSVARITQVNTPATVGGPAGVVATVNAPGSVPNNALFHPGNPTATYLIETDPRFASYRQWISSDYMLAQLSLDPATTQKRLGDGFYEQRLITEQIAQLTGRRFLIGYQNEEEQYKALMNAGITVAQAWNLIPGVALSAEQMAQLTTDMVWLVERK</sequence>
<gene>
    <name evidence="3" type="ORF">IPL58_16670</name>
</gene>
<accession>A0A9D7K4T4</accession>
<protein>
    <recommendedName>
        <fullName evidence="2">ESPR domain-containing protein</fullName>
    </recommendedName>
</protein>
<dbReference type="EMBL" id="JADJUC010000031">
    <property type="protein sequence ID" value="MBK8525518.1"/>
    <property type="molecule type" value="Genomic_DNA"/>
</dbReference>
<dbReference type="InterPro" id="IPR024973">
    <property type="entry name" value="ESPR"/>
</dbReference>
<comment type="caution">
    <text evidence="3">The sequence shown here is derived from an EMBL/GenBank/DDBJ whole genome shotgun (WGS) entry which is preliminary data.</text>
</comment>
<evidence type="ECO:0000313" key="3">
    <source>
        <dbReference type="EMBL" id="MBK8525518.1"/>
    </source>
</evidence>
<dbReference type="AlphaFoldDB" id="A0A9D7K4T4"/>
<organism evidence="3 4">
    <name type="scientific">Candidatus Proximibacter danicus</name>
    <dbReference type="NCBI Taxonomy" id="2954365"/>
    <lineage>
        <taxon>Bacteria</taxon>
        <taxon>Pseudomonadati</taxon>
        <taxon>Pseudomonadota</taxon>
        <taxon>Betaproteobacteria</taxon>
        <taxon>Candidatus Proximibacter</taxon>
    </lineage>
</organism>
<reference evidence="3" key="1">
    <citation type="submission" date="2020-10" db="EMBL/GenBank/DDBJ databases">
        <title>Connecting structure to function with the recovery of over 1000 high-quality activated sludge metagenome-assembled genomes encoding full-length rRNA genes using long-read sequencing.</title>
        <authorList>
            <person name="Singleton C.M."/>
            <person name="Petriglieri F."/>
            <person name="Kristensen J.M."/>
            <person name="Kirkegaard R.H."/>
            <person name="Michaelsen T.Y."/>
            <person name="Andersen M.H."/>
            <person name="Karst S.M."/>
            <person name="Dueholm M.S."/>
            <person name="Nielsen P.H."/>
            <person name="Albertsen M."/>
        </authorList>
    </citation>
    <scope>NUCLEOTIDE SEQUENCE</scope>
    <source>
        <strain evidence="3">Hirt_18-Q3-R61-65_BATAC.395</strain>
    </source>
</reference>
<feature type="domain" description="ESPR" evidence="2">
    <location>
        <begin position="1"/>
        <end position="38"/>
    </location>
</feature>
<dbReference type="Pfam" id="PF13018">
    <property type="entry name" value="ESPR"/>
    <property type="match status" value="1"/>
</dbReference>
<proteinExistence type="predicted"/>
<evidence type="ECO:0000313" key="4">
    <source>
        <dbReference type="Proteomes" id="UP000886689"/>
    </source>
</evidence>
<feature type="compositionally biased region" description="Basic residues" evidence="1">
    <location>
        <begin position="37"/>
        <end position="47"/>
    </location>
</feature>
<dbReference type="Proteomes" id="UP000886689">
    <property type="component" value="Unassembled WGS sequence"/>
</dbReference>
<name>A0A9D7K4T4_9PROT</name>